<feature type="region of interest" description="Disordered" evidence="1">
    <location>
        <begin position="504"/>
        <end position="544"/>
    </location>
</feature>
<feature type="compositionally biased region" description="Low complexity" evidence="1">
    <location>
        <begin position="327"/>
        <end position="338"/>
    </location>
</feature>
<name>A0ABQ7H9H2_DUNSA</name>
<evidence type="ECO:0000313" key="3">
    <source>
        <dbReference type="Proteomes" id="UP000815325"/>
    </source>
</evidence>
<evidence type="ECO:0000256" key="1">
    <source>
        <dbReference type="SAM" id="MobiDB-lite"/>
    </source>
</evidence>
<feature type="compositionally biased region" description="Polar residues" evidence="1">
    <location>
        <begin position="9"/>
        <end position="21"/>
    </location>
</feature>
<reference evidence="2" key="1">
    <citation type="submission" date="2017-08" db="EMBL/GenBank/DDBJ databases">
        <authorList>
            <person name="Polle J.E."/>
            <person name="Barry K."/>
            <person name="Cushman J."/>
            <person name="Schmutz J."/>
            <person name="Tran D."/>
            <person name="Hathwaick L.T."/>
            <person name="Yim W.C."/>
            <person name="Jenkins J."/>
            <person name="Mckie-Krisberg Z.M."/>
            <person name="Prochnik S."/>
            <person name="Lindquist E."/>
            <person name="Dockter R.B."/>
            <person name="Adam C."/>
            <person name="Molina H."/>
            <person name="Bunkerborg J."/>
            <person name="Jin E."/>
            <person name="Buchheim M."/>
            <person name="Magnuson J."/>
        </authorList>
    </citation>
    <scope>NUCLEOTIDE SEQUENCE</scope>
    <source>
        <strain evidence="2">CCAP 19/18</strain>
    </source>
</reference>
<gene>
    <name evidence="2" type="ORF">DUNSADRAFT_14421</name>
</gene>
<dbReference type="EMBL" id="MU069441">
    <property type="protein sequence ID" value="KAF5843504.1"/>
    <property type="molecule type" value="Genomic_DNA"/>
</dbReference>
<feature type="compositionally biased region" description="Polar residues" evidence="1">
    <location>
        <begin position="288"/>
        <end position="300"/>
    </location>
</feature>
<keyword evidence="3" id="KW-1185">Reference proteome</keyword>
<evidence type="ECO:0000313" key="2">
    <source>
        <dbReference type="EMBL" id="KAF5843504.1"/>
    </source>
</evidence>
<comment type="caution">
    <text evidence="2">The sequence shown here is derived from an EMBL/GenBank/DDBJ whole genome shotgun (WGS) entry which is preliminary data.</text>
</comment>
<sequence>MQPCGGPGSSSSITTAVTTETSSWGSSDSGFSRSGSSMSSNSFSASGYSLDGFTSAGPRDAILGPILIDILVPHPSCVNGVALELSAQGEYLRRPSAAGHPSNASSSKSPKGRMRGPPFMRLWHIRQWCDAVVLVREEEWANLRGDPLRQRDYVAYRMRYALEAAADSKKMAVREAAAAAAAAAPGVASATAATDAPGAFPQQRDGSLLHGSAGPKKAVVRAARGAAPGVPPADMQLDHQCGPVPLGAEQGALSGPRTPLHAAHHEHTLPAAALPMSHTPAPPHHPSFTGQASSVLSASNPPSFPVRNTVPSALGITTVHAPEHQASSEASAIHNSSSDPLSTVNISSTAPALLRAPALQATASSDTPQPLPDLHPASPLAPHTAGQLNSAPSSARALHVPMPPPPPSLLLKARPLRPEPPPHPPAGSASTEAAPSVLHTQSDQVRQMWPANTLLSTSAPPGSASPPSTHAVRLGVRAVPKKVTIKPRLAPVISGYTRTRLGYSIQWPDGSSSRGSSSSSSSSKSGRGRNSSIGSNSIGSDRNR</sequence>
<proteinExistence type="predicted"/>
<feature type="region of interest" description="Disordered" evidence="1">
    <location>
        <begin position="1"/>
        <end position="40"/>
    </location>
</feature>
<feature type="region of interest" description="Disordered" evidence="1">
    <location>
        <begin position="323"/>
        <end position="344"/>
    </location>
</feature>
<dbReference type="Proteomes" id="UP000815325">
    <property type="component" value="Unassembled WGS sequence"/>
</dbReference>
<feature type="compositionally biased region" description="Low complexity" evidence="1">
    <location>
        <begin position="22"/>
        <end position="40"/>
    </location>
</feature>
<feature type="region of interest" description="Disordered" evidence="1">
    <location>
        <begin position="281"/>
        <end position="300"/>
    </location>
</feature>
<protein>
    <submittedName>
        <fullName evidence="2">Uncharacterized protein</fullName>
    </submittedName>
</protein>
<feature type="region of interest" description="Disordered" evidence="1">
    <location>
        <begin position="362"/>
        <end position="442"/>
    </location>
</feature>
<feature type="compositionally biased region" description="Polar residues" evidence="1">
    <location>
        <begin position="428"/>
        <end position="442"/>
    </location>
</feature>
<feature type="region of interest" description="Disordered" evidence="1">
    <location>
        <begin position="94"/>
        <end position="113"/>
    </location>
</feature>
<accession>A0ABQ7H9H2</accession>
<organism evidence="2 3">
    <name type="scientific">Dunaliella salina</name>
    <name type="common">Green alga</name>
    <name type="synonym">Protococcus salinus</name>
    <dbReference type="NCBI Taxonomy" id="3046"/>
    <lineage>
        <taxon>Eukaryota</taxon>
        <taxon>Viridiplantae</taxon>
        <taxon>Chlorophyta</taxon>
        <taxon>core chlorophytes</taxon>
        <taxon>Chlorophyceae</taxon>
        <taxon>CS clade</taxon>
        <taxon>Chlamydomonadales</taxon>
        <taxon>Dunaliellaceae</taxon>
        <taxon>Dunaliella</taxon>
    </lineage>
</organism>
<feature type="compositionally biased region" description="Low complexity" evidence="1">
    <location>
        <begin position="510"/>
        <end position="544"/>
    </location>
</feature>